<dbReference type="GO" id="GO:0004672">
    <property type="term" value="F:protein kinase activity"/>
    <property type="evidence" value="ECO:0007669"/>
    <property type="project" value="InterPro"/>
</dbReference>
<dbReference type="GO" id="GO:0005524">
    <property type="term" value="F:ATP binding"/>
    <property type="evidence" value="ECO:0007669"/>
    <property type="project" value="InterPro"/>
</dbReference>
<keyword evidence="4" id="KW-1185">Reference proteome</keyword>
<dbReference type="InterPro" id="IPR000719">
    <property type="entry name" value="Prot_kinase_dom"/>
</dbReference>
<dbReference type="Pfam" id="PF00069">
    <property type="entry name" value="Pkinase"/>
    <property type="match status" value="1"/>
</dbReference>
<proteinExistence type="inferred from homology"/>
<feature type="domain" description="Protein kinase" evidence="2">
    <location>
        <begin position="35"/>
        <end position="392"/>
    </location>
</feature>
<reference evidence="3" key="2">
    <citation type="submission" date="2023-05" db="EMBL/GenBank/DDBJ databases">
        <authorList>
            <person name="Schelkunov M.I."/>
        </authorList>
    </citation>
    <scope>NUCLEOTIDE SEQUENCE</scope>
    <source>
        <strain evidence="3">Hsosn_3</strain>
        <tissue evidence="3">Leaf</tissue>
    </source>
</reference>
<name>A0AAD8I2W5_9APIA</name>
<comment type="similarity">
    <text evidence="1">Belongs to the protein kinase superfamily. STE Ser/Thr protein kinase family. STE20 subfamily.</text>
</comment>
<dbReference type="GO" id="GO:0043539">
    <property type="term" value="F:protein serine/threonine kinase activator activity"/>
    <property type="evidence" value="ECO:0007669"/>
    <property type="project" value="InterPro"/>
</dbReference>
<dbReference type="EMBL" id="JAUIZM010000006">
    <property type="protein sequence ID" value="KAK1377708.1"/>
    <property type="molecule type" value="Genomic_DNA"/>
</dbReference>
<evidence type="ECO:0000313" key="4">
    <source>
        <dbReference type="Proteomes" id="UP001237642"/>
    </source>
</evidence>
<dbReference type="SMART" id="SM00220">
    <property type="entry name" value="S_TKc"/>
    <property type="match status" value="1"/>
</dbReference>
<sequence length="427" mass="48884">MITNAGSSSSSVFNGGDIPLVLVDRKKGFYKINKEAGIDRRGIKVYEAVYCAKDSSYLESKQVLGLYVVPDGEEDFGTVFKEVIKNTNCDHVNILEVKDFFYFDSHLTVAIPLQEVKSMRYLMAAEPKFRDGLPEDCIATVLRETIYGLSCVHMEGDAHGRISAGNVFFDSRDHNVKIGYGASSFYRDEEKRSARTSQYPLWTAEVWGGPPESYNNPEGLKTASDTWLIGVLALELAFGDFKMYERDDFLGFIRWVTTARRLPNKGEEWKIGQANEEDGRKLWKRLHHLKVVAARYVNPRYLIAKSCSRGFKLRTESTDNEIKMKGLKVLKSVKNKLYKIPMMSYFNNKKRVVKNEYRSSFSKSFGMMVADCLSDDPDMRPALWDLLQYEFFRQGKSVKYFEDVVVDRNTDPSWCVEKFSSNEDSAV</sequence>
<evidence type="ECO:0000313" key="3">
    <source>
        <dbReference type="EMBL" id="KAK1377708.1"/>
    </source>
</evidence>
<dbReference type="PANTHER" id="PTHR48014:SF3">
    <property type="entry name" value="PROTEIN KINASE DOMAIN-CONTAINING PROTEIN"/>
    <property type="match status" value="1"/>
</dbReference>
<dbReference type="PANTHER" id="PTHR48014">
    <property type="entry name" value="SERINE/THREONINE-PROTEIN KINASE FRAY2"/>
    <property type="match status" value="1"/>
</dbReference>
<dbReference type="Gene3D" id="1.10.510.10">
    <property type="entry name" value="Transferase(Phosphotransferase) domain 1"/>
    <property type="match status" value="1"/>
</dbReference>
<dbReference type="AlphaFoldDB" id="A0AAD8I2W5"/>
<accession>A0AAD8I2W5</accession>
<protein>
    <recommendedName>
        <fullName evidence="2">Protein kinase domain-containing protein</fullName>
    </recommendedName>
</protein>
<evidence type="ECO:0000256" key="1">
    <source>
        <dbReference type="ARBA" id="ARBA00008874"/>
    </source>
</evidence>
<dbReference type="PROSITE" id="PS50011">
    <property type="entry name" value="PROTEIN_KINASE_DOM"/>
    <property type="match status" value="1"/>
</dbReference>
<dbReference type="InterPro" id="IPR047173">
    <property type="entry name" value="STRAD_A/B-like"/>
</dbReference>
<evidence type="ECO:0000259" key="2">
    <source>
        <dbReference type="PROSITE" id="PS50011"/>
    </source>
</evidence>
<organism evidence="3 4">
    <name type="scientific">Heracleum sosnowskyi</name>
    <dbReference type="NCBI Taxonomy" id="360622"/>
    <lineage>
        <taxon>Eukaryota</taxon>
        <taxon>Viridiplantae</taxon>
        <taxon>Streptophyta</taxon>
        <taxon>Embryophyta</taxon>
        <taxon>Tracheophyta</taxon>
        <taxon>Spermatophyta</taxon>
        <taxon>Magnoliopsida</taxon>
        <taxon>eudicotyledons</taxon>
        <taxon>Gunneridae</taxon>
        <taxon>Pentapetalae</taxon>
        <taxon>asterids</taxon>
        <taxon>campanulids</taxon>
        <taxon>Apiales</taxon>
        <taxon>Apiaceae</taxon>
        <taxon>Apioideae</taxon>
        <taxon>apioid superclade</taxon>
        <taxon>Tordylieae</taxon>
        <taxon>Tordyliinae</taxon>
        <taxon>Heracleum</taxon>
    </lineage>
</organism>
<gene>
    <name evidence="3" type="ORF">POM88_024452</name>
</gene>
<dbReference type="InterPro" id="IPR011009">
    <property type="entry name" value="Kinase-like_dom_sf"/>
</dbReference>
<reference evidence="3" key="1">
    <citation type="submission" date="2023-02" db="EMBL/GenBank/DDBJ databases">
        <title>Genome of toxic invasive species Heracleum sosnowskyi carries increased number of genes despite the absence of recent whole-genome duplications.</title>
        <authorList>
            <person name="Schelkunov M."/>
            <person name="Shtratnikova V."/>
            <person name="Makarenko M."/>
            <person name="Klepikova A."/>
            <person name="Omelchenko D."/>
            <person name="Novikova G."/>
            <person name="Obukhova E."/>
            <person name="Bogdanov V."/>
            <person name="Penin A."/>
            <person name="Logacheva M."/>
        </authorList>
    </citation>
    <scope>NUCLEOTIDE SEQUENCE</scope>
    <source>
        <strain evidence="3">Hsosn_3</strain>
        <tissue evidence="3">Leaf</tissue>
    </source>
</reference>
<dbReference type="Proteomes" id="UP001237642">
    <property type="component" value="Unassembled WGS sequence"/>
</dbReference>
<comment type="caution">
    <text evidence="3">The sequence shown here is derived from an EMBL/GenBank/DDBJ whole genome shotgun (WGS) entry which is preliminary data.</text>
</comment>
<dbReference type="SUPFAM" id="SSF56112">
    <property type="entry name" value="Protein kinase-like (PK-like)"/>
    <property type="match status" value="1"/>
</dbReference>